<dbReference type="AlphaFoldDB" id="A0A7W7EXD8"/>
<keyword evidence="2" id="KW-1133">Transmembrane helix</keyword>
<keyword evidence="3" id="KW-0378">Hydrolase</keyword>
<keyword evidence="2" id="KW-0812">Transmembrane</keyword>
<keyword evidence="2" id="KW-0472">Membrane</keyword>
<keyword evidence="3" id="KW-0255">Endonuclease</keyword>
<evidence type="ECO:0000256" key="2">
    <source>
        <dbReference type="SAM" id="Phobius"/>
    </source>
</evidence>
<gene>
    <name evidence="3" type="ORF">GGQ96_001741</name>
</gene>
<reference evidence="3 4" key="1">
    <citation type="submission" date="2020-08" db="EMBL/GenBank/DDBJ databases">
        <title>Genomic Encyclopedia of Type Strains, Phase IV (KMG-IV): sequencing the most valuable type-strain genomes for metagenomic binning, comparative biology and taxonomic classification.</title>
        <authorList>
            <person name="Goeker M."/>
        </authorList>
    </citation>
    <scope>NUCLEOTIDE SEQUENCE [LARGE SCALE GENOMIC DNA]</scope>
    <source>
        <strain evidence="3 4">DSM 15867</strain>
    </source>
</reference>
<dbReference type="GO" id="GO:0004519">
    <property type="term" value="F:endonuclease activity"/>
    <property type="evidence" value="ECO:0007669"/>
    <property type="project" value="UniProtKB-KW"/>
</dbReference>
<evidence type="ECO:0000313" key="4">
    <source>
        <dbReference type="Proteomes" id="UP000574769"/>
    </source>
</evidence>
<proteinExistence type="predicted"/>
<feature type="region of interest" description="Disordered" evidence="1">
    <location>
        <begin position="59"/>
        <end position="101"/>
    </location>
</feature>
<dbReference type="EMBL" id="JACHNY010000003">
    <property type="protein sequence ID" value="MBB4617613.1"/>
    <property type="molecule type" value="Genomic_DNA"/>
</dbReference>
<sequence length="240" mass="24437">MSQSTTATASQPGTSLLPDGGVGVITTMHLVLIVLVAVAAIAIILVGMRRKRQRTLAEREVAHNAREAGVTEPTASAPVAESPLPPPPPPPPPPAPEPVARPIVQPAPAEAEQPTTTDPLADEPIAAAAPLEASPATIAPAPVPATPPATSPSTPALADDPADAPLSLLKGLGPKLVARLGELGITTVGQIAALDEDAATRLDAQLGPFSGRMTRDRWIEQARFLAAGDIPGFEAVFGKL</sequence>
<dbReference type="Proteomes" id="UP000574769">
    <property type="component" value="Unassembled WGS sequence"/>
</dbReference>
<dbReference type="RefSeq" id="WP_246360414.1">
    <property type="nucleotide sequence ID" value="NZ_JACHNY010000003.1"/>
</dbReference>
<comment type="caution">
    <text evidence="3">The sequence shown here is derived from an EMBL/GenBank/DDBJ whole genome shotgun (WGS) entry which is preliminary data.</text>
</comment>
<protein>
    <submittedName>
        <fullName evidence="3">Putative flap endonuclease-1-like 5' DNA nuclease</fullName>
    </submittedName>
</protein>
<evidence type="ECO:0000313" key="3">
    <source>
        <dbReference type="EMBL" id="MBB4617613.1"/>
    </source>
</evidence>
<feature type="compositionally biased region" description="Pro residues" evidence="1">
    <location>
        <begin position="83"/>
        <end position="99"/>
    </location>
</feature>
<dbReference type="Gene3D" id="1.10.150.20">
    <property type="entry name" value="5' to 3' exonuclease, C-terminal subdomain"/>
    <property type="match status" value="1"/>
</dbReference>
<feature type="compositionally biased region" description="Low complexity" evidence="1">
    <location>
        <begin position="151"/>
        <end position="162"/>
    </location>
</feature>
<evidence type="ECO:0000256" key="1">
    <source>
        <dbReference type="SAM" id="MobiDB-lite"/>
    </source>
</evidence>
<name>A0A7W7EXD8_9SPHN</name>
<keyword evidence="3" id="KW-0540">Nuclease</keyword>
<feature type="transmembrane region" description="Helical" evidence="2">
    <location>
        <begin position="20"/>
        <end position="46"/>
    </location>
</feature>
<keyword evidence="4" id="KW-1185">Reference proteome</keyword>
<accession>A0A7W7EXD8</accession>
<feature type="region of interest" description="Disordered" evidence="1">
    <location>
        <begin position="137"/>
        <end position="162"/>
    </location>
</feature>
<feature type="compositionally biased region" description="Pro residues" evidence="1">
    <location>
        <begin position="141"/>
        <end position="150"/>
    </location>
</feature>
<organism evidence="3 4">
    <name type="scientific">Sphingomonas abaci</name>
    <dbReference type="NCBI Taxonomy" id="237611"/>
    <lineage>
        <taxon>Bacteria</taxon>
        <taxon>Pseudomonadati</taxon>
        <taxon>Pseudomonadota</taxon>
        <taxon>Alphaproteobacteria</taxon>
        <taxon>Sphingomonadales</taxon>
        <taxon>Sphingomonadaceae</taxon>
        <taxon>Sphingomonas</taxon>
    </lineage>
</organism>